<accession>A0A0D8JRR4</accession>
<keyword evidence="3" id="KW-1185">Reference proteome</keyword>
<protein>
    <submittedName>
        <fullName evidence="2">Uncharacterized protein</fullName>
    </submittedName>
</protein>
<sequence length="97" mass="10946">MNQQSNQSIHKDLKNSKEAYDPGWSQQLPSMKQSHSKDSSSTGKPIDRVTCQSKTNLPEKNLEDLLKDILHQILKKGQQKDNKSTRPNTVVGIPVSY</sequence>
<dbReference type="GeneID" id="24164279"/>
<name>A0A0D8JRR4_COCIM</name>
<dbReference type="KEGG" id="cim:CIMG_12652"/>
<organism evidence="2 3">
    <name type="scientific">Coccidioides immitis (strain RS)</name>
    <name type="common">Valley fever fungus</name>
    <dbReference type="NCBI Taxonomy" id="246410"/>
    <lineage>
        <taxon>Eukaryota</taxon>
        <taxon>Fungi</taxon>
        <taxon>Dikarya</taxon>
        <taxon>Ascomycota</taxon>
        <taxon>Pezizomycotina</taxon>
        <taxon>Eurotiomycetes</taxon>
        <taxon>Eurotiomycetidae</taxon>
        <taxon>Onygenales</taxon>
        <taxon>Onygenaceae</taxon>
        <taxon>Coccidioides</taxon>
    </lineage>
</organism>
<dbReference type="RefSeq" id="XP_004445628.1">
    <property type="nucleotide sequence ID" value="XM_004445571.1"/>
</dbReference>
<feature type="region of interest" description="Disordered" evidence="1">
    <location>
        <begin position="1"/>
        <end position="60"/>
    </location>
</feature>
<reference evidence="3" key="2">
    <citation type="journal article" date="2010" name="Genome Res.">
        <title>Population genomic sequencing of Coccidioides fungi reveals recent hybridization and transposon control.</title>
        <authorList>
            <person name="Neafsey D.E."/>
            <person name="Barker B.M."/>
            <person name="Sharpton T.J."/>
            <person name="Stajich J.E."/>
            <person name="Park D.J."/>
            <person name="Whiston E."/>
            <person name="Hung C.-Y."/>
            <person name="McMahan C."/>
            <person name="White J."/>
            <person name="Sykes S."/>
            <person name="Heiman D."/>
            <person name="Young S."/>
            <person name="Zeng Q."/>
            <person name="Abouelleil A."/>
            <person name="Aftuck L."/>
            <person name="Bessette D."/>
            <person name="Brown A."/>
            <person name="FitzGerald M."/>
            <person name="Lui A."/>
            <person name="Macdonald J.P."/>
            <person name="Priest M."/>
            <person name="Orbach M.J."/>
            <person name="Galgiani J.N."/>
            <person name="Kirkland T.N."/>
            <person name="Cole G.T."/>
            <person name="Birren B.W."/>
            <person name="Henn M.R."/>
            <person name="Taylor J.W."/>
            <person name="Rounsley S.D."/>
        </authorList>
    </citation>
    <scope>GENOME REANNOTATION</scope>
    <source>
        <strain evidence="3">RS</strain>
    </source>
</reference>
<feature type="region of interest" description="Disordered" evidence="1">
    <location>
        <begin position="75"/>
        <end position="97"/>
    </location>
</feature>
<evidence type="ECO:0000256" key="1">
    <source>
        <dbReference type="SAM" id="MobiDB-lite"/>
    </source>
</evidence>
<dbReference type="Proteomes" id="UP000001261">
    <property type="component" value="Unassembled WGS sequence"/>
</dbReference>
<dbReference type="EMBL" id="GG704911">
    <property type="protein sequence ID" value="KJF59982.1"/>
    <property type="molecule type" value="Genomic_DNA"/>
</dbReference>
<evidence type="ECO:0000313" key="3">
    <source>
        <dbReference type="Proteomes" id="UP000001261"/>
    </source>
</evidence>
<evidence type="ECO:0000313" key="2">
    <source>
        <dbReference type="EMBL" id="KJF59982.1"/>
    </source>
</evidence>
<proteinExistence type="predicted"/>
<feature type="compositionally biased region" description="Basic and acidic residues" evidence="1">
    <location>
        <begin position="9"/>
        <end position="20"/>
    </location>
</feature>
<dbReference type="VEuPathDB" id="FungiDB:CIMG_12652"/>
<gene>
    <name evidence="2" type="ORF">CIMG_12652</name>
</gene>
<dbReference type="AlphaFoldDB" id="A0A0D8JRR4"/>
<reference evidence="3" key="1">
    <citation type="journal article" date="2009" name="Genome Res.">
        <title>Comparative genomic analyses of the human fungal pathogens Coccidioides and their relatives.</title>
        <authorList>
            <person name="Sharpton T.J."/>
            <person name="Stajich J.E."/>
            <person name="Rounsley S.D."/>
            <person name="Gardner M.J."/>
            <person name="Wortman J.R."/>
            <person name="Jordar V.S."/>
            <person name="Maiti R."/>
            <person name="Kodira C.D."/>
            <person name="Neafsey D.E."/>
            <person name="Zeng Q."/>
            <person name="Hung C.-Y."/>
            <person name="McMahan C."/>
            <person name="Muszewska A."/>
            <person name="Grynberg M."/>
            <person name="Mandel M.A."/>
            <person name="Kellner E.M."/>
            <person name="Barker B.M."/>
            <person name="Galgiani J.N."/>
            <person name="Orbach M.J."/>
            <person name="Kirkland T.N."/>
            <person name="Cole G.T."/>
            <person name="Henn M.R."/>
            <person name="Birren B.W."/>
            <person name="Taylor J.W."/>
        </authorList>
    </citation>
    <scope>NUCLEOTIDE SEQUENCE [LARGE SCALE GENOMIC DNA]</scope>
    <source>
        <strain evidence="3">RS</strain>
    </source>
</reference>
<dbReference type="InParanoid" id="A0A0D8JRR4"/>